<dbReference type="AlphaFoldDB" id="A0A0F9KT25"/>
<reference evidence="1" key="1">
    <citation type="journal article" date="2015" name="Nature">
        <title>Complex archaea that bridge the gap between prokaryotes and eukaryotes.</title>
        <authorList>
            <person name="Spang A."/>
            <person name="Saw J.H."/>
            <person name="Jorgensen S.L."/>
            <person name="Zaremba-Niedzwiedzka K."/>
            <person name="Martijn J."/>
            <person name="Lind A.E."/>
            <person name="van Eijk R."/>
            <person name="Schleper C."/>
            <person name="Guy L."/>
            <person name="Ettema T.J."/>
        </authorList>
    </citation>
    <scope>NUCLEOTIDE SEQUENCE</scope>
</reference>
<organism evidence="1">
    <name type="scientific">marine sediment metagenome</name>
    <dbReference type="NCBI Taxonomy" id="412755"/>
    <lineage>
        <taxon>unclassified sequences</taxon>
        <taxon>metagenomes</taxon>
        <taxon>ecological metagenomes</taxon>
    </lineage>
</organism>
<accession>A0A0F9KT25</accession>
<name>A0A0F9KT25_9ZZZZ</name>
<evidence type="ECO:0000313" key="1">
    <source>
        <dbReference type="EMBL" id="KKM77921.1"/>
    </source>
</evidence>
<dbReference type="EMBL" id="LAZR01008571">
    <property type="protein sequence ID" value="KKM77921.1"/>
    <property type="molecule type" value="Genomic_DNA"/>
</dbReference>
<proteinExistence type="predicted"/>
<protein>
    <submittedName>
        <fullName evidence="1">Uncharacterized protein</fullName>
    </submittedName>
</protein>
<sequence>MQHVMALSIWDKKLTQKEIKEFKKLHNNKKLQKYLNEYDHPIFSKSYKHFFAECFVRYYSQGGKSQTSWHHKKTQDLWNHFPEIKNFFDNL</sequence>
<comment type="caution">
    <text evidence="1">The sequence shown here is derived from an EMBL/GenBank/DDBJ whole genome shotgun (WGS) entry which is preliminary data.</text>
</comment>
<gene>
    <name evidence="1" type="ORF">LCGC14_1365180</name>
</gene>